<feature type="binding site" evidence="10">
    <location>
        <begin position="168"/>
        <end position="169"/>
    </location>
    <ligand>
        <name>substrate</name>
    </ligand>
</feature>
<accession>A0A847S2T0</accession>
<dbReference type="InterPro" id="IPR001764">
    <property type="entry name" value="Glyco_hydro_3_N"/>
</dbReference>
<evidence type="ECO:0000256" key="5">
    <source>
        <dbReference type="ARBA" id="ARBA00022960"/>
    </source>
</evidence>
<dbReference type="UniPathway" id="UPA00544"/>
<dbReference type="GO" id="GO:0009254">
    <property type="term" value="P:peptidoglycan turnover"/>
    <property type="evidence" value="ECO:0007669"/>
    <property type="project" value="UniProtKB-UniRule"/>
</dbReference>
<keyword evidence="9 10" id="KW-0961">Cell wall biogenesis/degradation</keyword>
<keyword evidence="13" id="KW-1185">Reference proteome</keyword>
<dbReference type="GO" id="GO:0071555">
    <property type="term" value="P:cell wall organization"/>
    <property type="evidence" value="ECO:0007669"/>
    <property type="project" value="UniProtKB-KW"/>
</dbReference>
<keyword evidence="6 10" id="KW-0573">Peptidoglycan synthesis</keyword>
<dbReference type="Pfam" id="PF00933">
    <property type="entry name" value="Glyco_hydro_3"/>
    <property type="match status" value="1"/>
</dbReference>
<comment type="similarity">
    <text evidence="10">Belongs to the glycosyl hydrolase 3 family. NagZ subfamily.</text>
</comment>
<feature type="site" description="Important for catalytic activity" evidence="10">
    <location>
        <position position="179"/>
    </location>
</feature>
<gene>
    <name evidence="10 12" type="primary">nagZ</name>
    <name evidence="12" type="ORF">HF682_02870</name>
</gene>
<dbReference type="NCBIfam" id="NF003740">
    <property type="entry name" value="PRK05337.1"/>
    <property type="match status" value="1"/>
</dbReference>
<feature type="binding site" evidence="10">
    <location>
        <position position="138"/>
    </location>
    <ligand>
        <name>substrate</name>
    </ligand>
</feature>
<evidence type="ECO:0000256" key="3">
    <source>
        <dbReference type="ARBA" id="ARBA00022618"/>
    </source>
</evidence>
<dbReference type="PANTHER" id="PTHR30480">
    <property type="entry name" value="BETA-HEXOSAMINIDASE-RELATED"/>
    <property type="match status" value="1"/>
</dbReference>
<feature type="active site" description="Nucleophile" evidence="10">
    <location>
        <position position="252"/>
    </location>
</feature>
<evidence type="ECO:0000256" key="4">
    <source>
        <dbReference type="ARBA" id="ARBA00022801"/>
    </source>
</evidence>
<dbReference type="InterPro" id="IPR017853">
    <property type="entry name" value="GH"/>
</dbReference>
<keyword evidence="2 10" id="KW-0963">Cytoplasm</keyword>
<dbReference type="GO" id="GO:0009252">
    <property type="term" value="P:peptidoglycan biosynthetic process"/>
    <property type="evidence" value="ECO:0007669"/>
    <property type="project" value="UniProtKB-KW"/>
</dbReference>
<evidence type="ECO:0000256" key="6">
    <source>
        <dbReference type="ARBA" id="ARBA00022984"/>
    </source>
</evidence>
<dbReference type="AlphaFoldDB" id="A0A847S2T0"/>
<dbReference type="InterPro" id="IPR050226">
    <property type="entry name" value="NagZ_Beta-hexosaminidase"/>
</dbReference>
<dbReference type="Gene3D" id="3.20.20.300">
    <property type="entry name" value="Glycoside hydrolase, family 3, N-terminal domain"/>
    <property type="match status" value="1"/>
</dbReference>
<comment type="caution">
    <text evidence="12">The sequence shown here is derived from an EMBL/GenBank/DDBJ whole genome shotgun (WGS) entry which is preliminary data.</text>
</comment>
<evidence type="ECO:0000256" key="2">
    <source>
        <dbReference type="ARBA" id="ARBA00022490"/>
    </source>
</evidence>
<reference evidence="12 13" key="1">
    <citation type="submission" date="2020-04" db="EMBL/GenBank/DDBJ databases">
        <title>Draft genome of Leeia sp. IMCC25680.</title>
        <authorList>
            <person name="Song J."/>
            <person name="Cho J.-C."/>
        </authorList>
    </citation>
    <scope>NUCLEOTIDE SEQUENCE [LARGE SCALE GENOMIC DNA]</scope>
    <source>
        <strain evidence="12 13">IMCC25680</strain>
    </source>
</reference>
<comment type="function">
    <text evidence="10">Plays a role in peptidoglycan recycling by cleaving the terminal beta-1,4-linked N-acetylglucosamine (GlcNAc) from peptide-linked peptidoglycan fragments, giving rise to free GlcNAc, anhydro-N-acetylmuramic acid and anhydro-N-acetylmuramic acid-linked peptides.</text>
</comment>
<keyword evidence="8 10" id="KW-0131">Cell cycle</keyword>
<dbReference type="HAMAP" id="MF_00364">
    <property type="entry name" value="NagZ"/>
    <property type="match status" value="1"/>
</dbReference>
<organism evidence="12 13">
    <name type="scientific">Leeia aquatica</name>
    <dbReference type="NCBI Taxonomy" id="2725557"/>
    <lineage>
        <taxon>Bacteria</taxon>
        <taxon>Pseudomonadati</taxon>
        <taxon>Pseudomonadota</taxon>
        <taxon>Betaproteobacteria</taxon>
        <taxon>Neisseriales</taxon>
        <taxon>Leeiaceae</taxon>
        <taxon>Leeia</taxon>
    </lineage>
</organism>
<protein>
    <recommendedName>
        <fullName evidence="10">Beta-hexosaminidase</fullName>
        <ecNumber evidence="10">3.2.1.52</ecNumber>
    </recommendedName>
    <alternativeName>
        <fullName evidence="10">Beta-N-acetylhexosaminidase</fullName>
    </alternativeName>
    <alternativeName>
        <fullName evidence="10">N-acetyl-beta-glucosaminidase</fullName>
    </alternativeName>
</protein>
<comment type="pathway">
    <text evidence="10">Cell wall biogenesis; peptidoglycan recycling.</text>
</comment>
<dbReference type="EMBL" id="JABAIM010000001">
    <property type="protein sequence ID" value="NLR74093.1"/>
    <property type="molecule type" value="Genomic_DNA"/>
</dbReference>
<evidence type="ECO:0000256" key="7">
    <source>
        <dbReference type="ARBA" id="ARBA00023295"/>
    </source>
</evidence>
<dbReference type="InterPro" id="IPR036962">
    <property type="entry name" value="Glyco_hydro_3_N_sf"/>
</dbReference>
<sequence>MPLGPVCVDLAGTELTDAERQRLLHPQVGGVILFSRNFRSVAQLCALTREIHQLRSPRLIIAVDHEGGRVQRFRDGFTRLPPMAELGKLWNDDRAAARALAARTGWVLAAELRASGVDFSFAPVLDLDYGVSTVIGNRAFHAHPHAVSELGQYLMQGMRQAGMNACGKHFPGHGHVVLDSHHALPVDDRPLSEIHGADLQPFRRLIEHGLAAVMPAHVIYAKVDERPAGFSPRWLQDILRGQLGFQGAIISDALDMAGAAFAGNTIEERAKAAFEAGCDLVLATNRPEEAERLLQRLDWQISPVSLSRLARLHGEPNPLQWDDLVHDLDFQSARREVAALAGEGDISRWGPDVGEA</sequence>
<dbReference type="GO" id="GO:0008360">
    <property type="term" value="P:regulation of cell shape"/>
    <property type="evidence" value="ECO:0007669"/>
    <property type="project" value="UniProtKB-KW"/>
</dbReference>
<keyword evidence="5 10" id="KW-0133">Cell shape</keyword>
<dbReference type="InterPro" id="IPR022956">
    <property type="entry name" value="Beta_hexosaminidase_bac"/>
</dbReference>
<feature type="domain" description="Glycoside hydrolase family 3 N-terminal" evidence="11">
    <location>
        <begin position="15"/>
        <end position="297"/>
    </location>
</feature>
<feature type="binding site" evidence="10">
    <location>
        <position position="72"/>
    </location>
    <ligand>
        <name>substrate</name>
    </ligand>
</feature>
<evidence type="ECO:0000256" key="8">
    <source>
        <dbReference type="ARBA" id="ARBA00023306"/>
    </source>
</evidence>
<keyword evidence="3 10" id="KW-0132">Cell division</keyword>
<evidence type="ECO:0000256" key="10">
    <source>
        <dbReference type="HAMAP-Rule" id="MF_00364"/>
    </source>
</evidence>
<dbReference type="GO" id="GO:0051301">
    <property type="term" value="P:cell division"/>
    <property type="evidence" value="ECO:0007669"/>
    <property type="project" value="UniProtKB-KW"/>
</dbReference>
<evidence type="ECO:0000256" key="9">
    <source>
        <dbReference type="ARBA" id="ARBA00023316"/>
    </source>
</evidence>
<evidence type="ECO:0000259" key="11">
    <source>
        <dbReference type="Pfam" id="PF00933"/>
    </source>
</evidence>
<evidence type="ECO:0000256" key="1">
    <source>
        <dbReference type="ARBA" id="ARBA00001231"/>
    </source>
</evidence>
<dbReference type="GO" id="GO:0005975">
    <property type="term" value="P:carbohydrate metabolic process"/>
    <property type="evidence" value="ECO:0007669"/>
    <property type="project" value="InterPro"/>
</dbReference>
<name>A0A847S2T0_9NEIS</name>
<evidence type="ECO:0000313" key="13">
    <source>
        <dbReference type="Proteomes" id="UP000587991"/>
    </source>
</evidence>
<comment type="catalytic activity">
    <reaction evidence="1 10">
        <text>Hydrolysis of terminal non-reducing N-acetyl-D-hexosamine residues in N-acetyl-beta-D-hexosaminides.</text>
        <dbReference type="EC" id="3.2.1.52"/>
    </reaction>
</comment>
<dbReference type="GO" id="GO:0004563">
    <property type="term" value="F:beta-N-acetylhexosaminidase activity"/>
    <property type="evidence" value="ECO:0007669"/>
    <property type="project" value="UniProtKB-UniRule"/>
</dbReference>
<feature type="binding site" evidence="10">
    <location>
        <position position="64"/>
    </location>
    <ligand>
        <name>substrate</name>
    </ligand>
</feature>
<dbReference type="SUPFAM" id="SSF51445">
    <property type="entry name" value="(Trans)glycosidases"/>
    <property type="match status" value="1"/>
</dbReference>
<comment type="subcellular location">
    <subcellularLocation>
        <location evidence="10">Cytoplasm</location>
    </subcellularLocation>
</comment>
<keyword evidence="4 10" id="KW-0378">Hydrolase</keyword>
<keyword evidence="7 10" id="KW-0326">Glycosidase</keyword>
<dbReference type="GO" id="GO:0005737">
    <property type="term" value="C:cytoplasm"/>
    <property type="evidence" value="ECO:0007669"/>
    <property type="project" value="UniProtKB-SubCell"/>
</dbReference>
<feature type="active site" description="Proton donor/acceptor" evidence="10">
    <location>
        <position position="181"/>
    </location>
</feature>
<dbReference type="EC" id="3.2.1.52" evidence="10"/>
<dbReference type="Proteomes" id="UP000587991">
    <property type="component" value="Unassembled WGS sequence"/>
</dbReference>
<proteinExistence type="inferred from homology"/>
<dbReference type="PANTHER" id="PTHR30480:SF13">
    <property type="entry name" value="BETA-HEXOSAMINIDASE"/>
    <property type="match status" value="1"/>
</dbReference>
<evidence type="ECO:0000313" key="12">
    <source>
        <dbReference type="EMBL" id="NLR74093.1"/>
    </source>
</evidence>